<name>A0A1Y1S0H9_9SPIO</name>
<evidence type="ECO:0000256" key="7">
    <source>
        <dbReference type="ARBA" id="ARBA00023204"/>
    </source>
</evidence>
<keyword evidence="3" id="KW-0808">Transferase</keyword>
<dbReference type="InterPro" id="IPR036631">
    <property type="entry name" value="MGMT_N_sf"/>
</dbReference>
<dbReference type="STRING" id="1963862.B4O97_04355"/>
<dbReference type="InterPro" id="IPR018060">
    <property type="entry name" value="HTH_AraC"/>
</dbReference>
<comment type="catalytic activity">
    <reaction evidence="1">
        <text>a 4-O-methyl-thymidine in DNA + L-cysteinyl-[protein] = a thymidine in DNA + S-methyl-L-cysteinyl-[protein]</text>
        <dbReference type="Rhea" id="RHEA:53428"/>
        <dbReference type="Rhea" id="RHEA-COMP:10131"/>
        <dbReference type="Rhea" id="RHEA-COMP:10132"/>
        <dbReference type="Rhea" id="RHEA-COMP:13555"/>
        <dbReference type="Rhea" id="RHEA-COMP:13556"/>
        <dbReference type="ChEBI" id="CHEBI:29950"/>
        <dbReference type="ChEBI" id="CHEBI:82612"/>
        <dbReference type="ChEBI" id="CHEBI:137386"/>
        <dbReference type="ChEBI" id="CHEBI:137387"/>
        <dbReference type="EC" id="2.1.1.63"/>
    </reaction>
</comment>
<evidence type="ECO:0000256" key="1">
    <source>
        <dbReference type="ARBA" id="ARBA00001286"/>
    </source>
</evidence>
<keyword evidence="5" id="KW-0805">Transcription regulation</keyword>
<dbReference type="InterPro" id="IPR036388">
    <property type="entry name" value="WH-like_DNA-bd_sf"/>
</dbReference>
<dbReference type="OrthoDB" id="9802228at2"/>
<keyword evidence="11" id="KW-1185">Reference proteome</keyword>
<dbReference type="GO" id="GO:0003908">
    <property type="term" value="F:methylated-DNA-[protein]-cysteine S-methyltransferase activity"/>
    <property type="evidence" value="ECO:0007669"/>
    <property type="project" value="UniProtKB-EC"/>
</dbReference>
<dbReference type="InterPro" id="IPR014048">
    <property type="entry name" value="MethylDNA_cys_MeTrfase_DNA-bd"/>
</dbReference>
<evidence type="ECO:0000256" key="5">
    <source>
        <dbReference type="ARBA" id="ARBA00023015"/>
    </source>
</evidence>
<comment type="caution">
    <text evidence="10">The sequence shown here is derived from an EMBL/GenBank/DDBJ whole genome shotgun (WGS) entry which is preliminary data.</text>
</comment>
<dbReference type="NCBIfam" id="TIGR00589">
    <property type="entry name" value="ogt"/>
    <property type="match status" value="1"/>
</dbReference>
<keyword evidence="6" id="KW-0804">Transcription</keyword>
<evidence type="ECO:0000256" key="4">
    <source>
        <dbReference type="ARBA" id="ARBA00022763"/>
    </source>
</evidence>
<dbReference type="InterPro" id="IPR036217">
    <property type="entry name" value="MethylDNA_cys_MeTrfase_DNAb"/>
</dbReference>
<dbReference type="Proteomes" id="UP000192343">
    <property type="component" value="Unassembled WGS sequence"/>
</dbReference>
<dbReference type="Gene3D" id="1.10.10.60">
    <property type="entry name" value="Homeodomain-like"/>
    <property type="match status" value="1"/>
</dbReference>
<dbReference type="RefSeq" id="WP_083048692.1">
    <property type="nucleotide sequence ID" value="NZ_MWQY01000004.1"/>
</dbReference>
<dbReference type="InterPro" id="IPR001497">
    <property type="entry name" value="MethylDNA_cys_MeTrfase_AS"/>
</dbReference>
<organism evidence="10 11">
    <name type="scientific">Marispirochaeta aestuarii</name>
    <dbReference type="NCBI Taxonomy" id="1963862"/>
    <lineage>
        <taxon>Bacteria</taxon>
        <taxon>Pseudomonadati</taxon>
        <taxon>Spirochaetota</taxon>
        <taxon>Spirochaetia</taxon>
        <taxon>Spirochaetales</taxon>
        <taxon>Spirochaetaceae</taxon>
        <taxon>Marispirochaeta</taxon>
    </lineage>
</organism>
<evidence type="ECO:0000256" key="3">
    <source>
        <dbReference type="ARBA" id="ARBA00022679"/>
    </source>
</evidence>
<dbReference type="GO" id="GO:0003700">
    <property type="term" value="F:DNA-binding transcription factor activity"/>
    <property type="evidence" value="ECO:0007669"/>
    <property type="project" value="InterPro"/>
</dbReference>
<sequence length="308" mass="34849">MRKERNDFFDSRTYTVIIMDSDREYTLNLQDYRRIEAAISLMKEEYPRGIDSRTVAGHTGLSEFHFRRLFRRWAGIPPERFIRYLAKEHALTLIRESASYLESALEAGFSGPGRFAEACLSFEAMTPRELRSRGAGMTLRWGTGDTPFGRAILVTSERGITDLAFLEGELLEHPLGAVRGGLERADYREDREMASRLFQRIFSESGGGDQVLHLRGTNFQIKVWEALLRLPFGGATDYGSIASALGTPGAARAVGSAVGANHVAWLIPCHRVIRRMGESGDYRWGAFRKQCMLAWEASRVEQMQRRDD</sequence>
<dbReference type="SUPFAM" id="SSF53155">
    <property type="entry name" value="Methylated DNA-protein cysteine methyltransferase domain"/>
    <property type="match status" value="1"/>
</dbReference>
<dbReference type="PROSITE" id="PS00374">
    <property type="entry name" value="MGMT"/>
    <property type="match status" value="1"/>
</dbReference>
<reference evidence="10 11" key="1">
    <citation type="submission" date="2017-03" db="EMBL/GenBank/DDBJ databases">
        <title>Draft Genome sequence of Marispirochaeta sp. strain JC444.</title>
        <authorList>
            <person name="Shivani Y."/>
            <person name="Subhash Y."/>
            <person name="Sasikala C."/>
            <person name="Ramana C."/>
        </authorList>
    </citation>
    <scope>NUCLEOTIDE SEQUENCE [LARGE SCALE GENOMIC DNA]</scope>
    <source>
        <strain evidence="10 11">JC444</strain>
    </source>
</reference>
<evidence type="ECO:0000256" key="8">
    <source>
        <dbReference type="ARBA" id="ARBA00049348"/>
    </source>
</evidence>
<dbReference type="SUPFAM" id="SSF46767">
    <property type="entry name" value="Methylated DNA-protein cysteine methyltransferase, C-terminal domain"/>
    <property type="match status" value="1"/>
</dbReference>
<proteinExistence type="predicted"/>
<dbReference type="Gene3D" id="1.10.10.10">
    <property type="entry name" value="Winged helix-like DNA-binding domain superfamily/Winged helix DNA-binding domain"/>
    <property type="match status" value="1"/>
</dbReference>
<dbReference type="CDD" id="cd06445">
    <property type="entry name" value="ATase"/>
    <property type="match status" value="1"/>
</dbReference>
<keyword evidence="2" id="KW-0489">Methyltransferase</keyword>
<keyword evidence="7" id="KW-0234">DNA repair</keyword>
<evidence type="ECO:0000313" key="10">
    <source>
        <dbReference type="EMBL" id="ORC36863.1"/>
    </source>
</evidence>
<evidence type="ECO:0000313" key="11">
    <source>
        <dbReference type="Proteomes" id="UP000192343"/>
    </source>
</evidence>
<dbReference type="PANTHER" id="PTHR10815">
    <property type="entry name" value="METHYLATED-DNA--PROTEIN-CYSTEINE METHYLTRANSFERASE"/>
    <property type="match status" value="1"/>
</dbReference>
<keyword evidence="4" id="KW-0227">DNA damage</keyword>
<dbReference type="Pfam" id="PF01035">
    <property type="entry name" value="DNA_binding_1"/>
    <property type="match status" value="1"/>
</dbReference>
<dbReference type="Pfam" id="PF12833">
    <property type="entry name" value="HTH_18"/>
    <property type="match status" value="1"/>
</dbReference>
<dbReference type="EMBL" id="MWQY01000004">
    <property type="protein sequence ID" value="ORC36863.1"/>
    <property type="molecule type" value="Genomic_DNA"/>
</dbReference>
<dbReference type="InterPro" id="IPR009057">
    <property type="entry name" value="Homeodomain-like_sf"/>
</dbReference>
<dbReference type="GO" id="GO:0043565">
    <property type="term" value="F:sequence-specific DNA binding"/>
    <property type="evidence" value="ECO:0007669"/>
    <property type="project" value="InterPro"/>
</dbReference>
<feature type="domain" description="HTH araC/xylS-type" evidence="9">
    <location>
        <begin position="36"/>
        <end position="133"/>
    </location>
</feature>
<dbReference type="PANTHER" id="PTHR10815:SF13">
    <property type="entry name" value="METHYLATED-DNA--PROTEIN-CYSTEINE METHYLTRANSFERASE"/>
    <property type="match status" value="1"/>
</dbReference>
<gene>
    <name evidence="10" type="ORF">B4O97_04355</name>
</gene>
<evidence type="ECO:0000259" key="9">
    <source>
        <dbReference type="PROSITE" id="PS01124"/>
    </source>
</evidence>
<dbReference type="GO" id="GO:0006281">
    <property type="term" value="P:DNA repair"/>
    <property type="evidence" value="ECO:0007669"/>
    <property type="project" value="UniProtKB-KW"/>
</dbReference>
<dbReference type="GO" id="GO:0032259">
    <property type="term" value="P:methylation"/>
    <property type="evidence" value="ECO:0007669"/>
    <property type="project" value="UniProtKB-KW"/>
</dbReference>
<dbReference type="AlphaFoldDB" id="A0A1Y1S0H9"/>
<comment type="catalytic activity">
    <reaction evidence="8">
        <text>a 6-O-methyl-2'-deoxyguanosine in DNA + L-cysteinyl-[protein] = S-methyl-L-cysteinyl-[protein] + a 2'-deoxyguanosine in DNA</text>
        <dbReference type="Rhea" id="RHEA:24000"/>
        <dbReference type="Rhea" id="RHEA-COMP:10131"/>
        <dbReference type="Rhea" id="RHEA-COMP:10132"/>
        <dbReference type="Rhea" id="RHEA-COMP:11367"/>
        <dbReference type="Rhea" id="RHEA-COMP:11368"/>
        <dbReference type="ChEBI" id="CHEBI:29950"/>
        <dbReference type="ChEBI" id="CHEBI:82612"/>
        <dbReference type="ChEBI" id="CHEBI:85445"/>
        <dbReference type="ChEBI" id="CHEBI:85448"/>
        <dbReference type="EC" id="2.1.1.63"/>
    </reaction>
</comment>
<dbReference type="SMART" id="SM00342">
    <property type="entry name" value="HTH_ARAC"/>
    <property type="match status" value="1"/>
</dbReference>
<dbReference type="PROSITE" id="PS01124">
    <property type="entry name" value="HTH_ARAC_FAMILY_2"/>
    <property type="match status" value="1"/>
</dbReference>
<accession>A0A1Y1S0H9</accession>
<protein>
    <recommendedName>
        <fullName evidence="9">HTH araC/xylS-type domain-containing protein</fullName>
    </recommendedName>
</protein>
<evidence type="ECO:0000256" key="2">
    <source>
        <dbReference type="ARBA" id="ARBA00022603"/>
    </source>
</evidence>
<dbReference type="Gene3D" id="3.30.160.70">
    <property type="entry name" value="Methylated DNA-protein cysteine methyltransferase domain"/>
    <property type="match status" value="1"/>
</dbReference>
<evidence type="ECO:0000256" key="6">
    <source>
        <dbReference type="ARBA" id="ARBA00023163"/>
    </source>
</evidence>
<dbReference type="SUPFAM" id="SSF46689">
    <property type="entry name" value="Homeodomain-like"/>
    <property type="match status" value="1"/>
</dbReference>